<evidence type="ECO:0000256" key="9">
    <source>
        <dbReference type="SAM" id="MobiDB-lite"/>
    </source>
</evidence>
<dbReference type="PROSITE" id="PS50109">
    <property type="entry name" value="HIS_KIN"/>
    <property type="match status" value="1"/>
</dbReference>
<dbReference type="InterPro" id="IPR036890">
    <property type="entry name" value="HATPase_C_sf"/>
</dbReference>
<evidence type="ECO:0000256" key="10">
    <source>
        <dbReference type="SAM" id="Phobius"/>
    </source>
</evidence>
<keyword evidence="6 10" id="KW-0812">Transmembrane</keyword>
<keyword evidence="4" id="KW-1003">Cell membrane</keyword>
<evidence type="ECO:0000256" key="3">
    <source>
        <dbReference type="ARBA" id="ARBA00012438"/>
    </source>
</evidence>
<comment type="caution">
    <text evidence="12">The sequence shown here is derived from an EMBL/GenBank/DDBJ whole genome shotgun (WGS) entry which is preliminary data.</text>
</comment>
<dbReference type="Pfam" id="PF05231">
    <property type="entry name" value="MASE1"/>
    <property type="match status" value="1"/>
</dbReference>
<evidence type="ECO:0000259" key="11">
    <source>
        <dbReference type="PROSITE" id="PS50109"/>
    </source>
</evidence>
<evidence type="ECO:0000313" key="12">
    <source>
        <dbReference type="EMBL" id="KML54603.1"/>
    </source>
</evidence>
<dbReference type="InterPro" id="IPR007895">
    <property type="entry name" value="MASE1"/>
</dbReference>
<dbReference type="Gene3D" id="1.10.287.130">
    <property type="match status" value="1"/>
</dbReference>
<feature type="transmembrane region" description="Helical" evidence="10">
    <location>
        <begin position="209"/>
        <end position="226"/>
    </location>
</feature>
<keyword evidence="8 10" id="KW-0472">Membrane</keyword>
<evidence type="ECO:0000256" key="5">
    <source>
        <dbReference type="ARBA" id="ARBA00022553"/>
    </source>
</evidence>
<dbReference type="SMART" id="SM00387">
    <property type="entry name" value="HATPase_c"/>
    <property type="match status" value="1"/>
</dbReference>
<feature type="transmembrane region" description="Helical" evidence="10">
    <location>
        <begin position="54"/>
        <end position="72"/>
    </location>
</feature>
<dbReference type="Pfam" id="PF02518">
    <property type="entry name" value="HATPase_c"/>
    <property type="match status" value="1"/>
</dbReference>
<sequence>MNVRIARMLRAMFYRTDRAYSNGGALNAAVLLMLLFCANYLLSRSGTCTSLNQTLSAIIWPAPVLGIALLLGCERRLTWWLGVMLLFVTQVFAGSLDWVPWPVDVLFAAINVIEAVIGAWFVRRYISFKVCVDTLRGFATFLLLLPVATASIHATLAAAILSVWLDGRVFIDEWSRAYVANVLALLTVLPTLLMWKWQALRVSWSKPQNWLPSLAMVGVLCVAELWSDQGEIARVMLALSLCWAALEGGLALVTKLNACAVIGLITMTIRGRGPYVSHYDGHGVWALQVDLIGVVILSMCIAIATGERRRLARQIDRSRRFESLGFFAGGIVHDFNNVLTTIACYAEYASEQLVAADRVSESIGEINQAIERGRDLTKQILLAARRGEPVLARVRLAEVIAEAVGAAKVAAKRDVEIIVCGDDERLIVVADRSQIERAILNLVDNAVRAARTTVVVSVGDSGAPAADAFDVVIGEQIISEGVWIEVSDNGGGIDVEPLDRIFEPFFSSRSEVAGTGLGLAIVAGAAIAHRGQIAVETGRGRGSRFRLMLPAARKTSASSETERDAQGAVPEIG</sequence>
<dbReference type="PRINTS" id="PR00344">
    <property type="entry name" value="BCTRLSENSOR"/>
</dbReference>
<evidence type="ECO:0000313" key="13">
    <source>
        <dbReference type="Proteomes" id="UP000036338"/>
    </source>
</evidence>
<dbReference type="CDD" id="cd00082">
    <property type="entry name" value="HisKA"/>
    <property type="match status" value="1"/>
</dbReference>
<feature type="transmembrane region" description="Helical" evidence="10">
    <location>
        <begin position="177"/>
        <end position="197"/>
    </location>
</feature>
<organism evidence="12 13">
    <name type="scientific">Burkholderia cepacia</name>
    <name type="common">Pseudomonas cepacia</name>
    <dbReference type="NCBI Taxonomy" id="292"/>
    <lineage>
        <taxon>Bacteria</taxon>
        <taxon>Pseudomonadati</taxon>
        <taxon>Pseudomonadota</taxon>
        <taxon>Betaproteobacteria</taxon>
        <taxon>Burkholderiales</taxon>
        <taxon>Burkholderiaceae</taxon>
        <taxon>Burkholderia</taxon>
        <taxon>Burkholderia cepacia complex</taxon>
    </lineage>
</organism>
<proteinExistence type="predicted"/>
<reference evidence="12 13" key="1">
    <citation type="submission" date="2015-05" db="EMBL/GenBank/DDBJ databases">
        <title>Draft genome of Burkholderia cepacia LK29.</title>
        <authorList>
            <person name="Chan X.Y."/>
        </authorList>
    </citation>
    <scope>NUCLEOTIDE SEQUENCE [LARGE SCALE GENOMIC DNA]</scope>
    <source>
        <strain evidence="12 13">LK29</strain>
    </source>
</reference>
<dbReference type="EMBL" id="LDWR01000036">
    <property type="protein sequence ID" value="KML54603.1"/>
    <property type="molecule type" value="Genomic_DNA"/>
</dbReference>
<evidence type="ECO:0000256" key="7">
    <source>
        <dbReference type="ARBA" id="ARBA00022989"/>
    </source>
</evidence>
<dbReference type="EC" id="2.7.13.3" evidence="3"/>
<evidence type="ECO:0000256" key="1">
    <source>
        <dbReference type="ARBA" id="ARBA00000085"/>
    </source>
</evidence>
<dbReference type="GO" id="GO:0005886">
    <property type="term" value="C:plasma membrane"/>
    <property type="evidence" value="ECO:0007669"/>
    <property type="project" value="UniProtKB-SubCell"/>
</dbReference>
<dbReference type="PANTHER" id="PTHR43065:SF42">
    <property type="entry name" value="TWO-COMPONENT SENSOR PPRA"/>
    <property type="match status" value="1"/>
</dbReference>
<dbReference type="SUPFAM" id="SSF47384">
    <property type="entry name" value="Homodimeric domain of signal transducing histidine kinase"/>
    <property type="match status" value="1"/>
</dbReference>
<dbReference type="InterPro" id="IPR005467">
    <property type="entry name" value="His_kinase_dom"/>
</dbReference>
<name>A0A0J5WRV7_BURCE</name>
<evidence type="ECO:0000256" key="6">
    <source>
        <dbReference type="ARBA" id="ARBA00022692"/>
    </source>
</evidence>
<accession>A0A0J5WRV7</accession>
<dbReference type="SMART" id="SM00388">
    <property type="entry name" value="HisKA"/>
    <property type="match status" value="1"/>
</dbReference>
<evidence type="ECO:0000256" key="8">
    <source>
        <dbReference type="ARBA" id="ARBA00023136"/>
    </source>
</evidence>
<dbReference type="Gene3D" id="3.30.565.10">
    <property type="entry name" value="Histidine kinase-like ATPase, C-terminal domain"/>
    <property type="match status" value="1"/>
</dbReference>
<dbReference type="PATRIC" id="fig|292.27.peg.4258"/>
<comment type="subcellular location">
    <subcellularLocation>
        <location evidence="2">Cell membrane</location>
        <topology evidence="2">Multi-pass membrane protein</topology>
    </subcellularLocation>
</comment>
<keyword evidence="12" id="KW-0808">Transferase</keyword>
<evidence type="ECO:0000256" key="2">
    <source>
        <dbReference type="ARBA" id="ARBA00004651"/>
    </source>
</evidence>
<keyword evidence="5" id="KW-0597">Phosphoprotein</keyword>
<dbReference type="SUPFAM" id="SSF55874">
    <property type="entry name" value="ATPase domain of HSP90 chaperone/DNA topoisomerase II/histidine kinase"/>
    <property type="match status" value="1"/>
</dbReference>
<dbReference type="GO" id="GO:0000155">
    <property type="term" value="F:phosphorelay sensor kinase activity"/>
    <property type="evidence" value="ECO:0007669"/>
    <property type="project" value="InterPro"/>
</dbReference>
<dbReference type="AlphaFoldDB" id="A0A0J5WRV7"/>
<feature type="transmembrane region" description="Helical" evidence="10">
    <location>
        <begin position="285"/>
        <end position="304"/>
    </location>
</feature>
<dbReference type="InterPro" id="IPR003661">
    <property type="entry name" value="HisK_dim/P_dom"/>
</dbReference>
<dbReference type="InterPro" id="IPR004358">
    <property type="entry name" value="Sig_transdc_His_kin-like_C"/>
</dbReference>
<keyword evidence="7 10" id="KW-1133">Transmembrane helix</keyword>
<dbReference type="Proteomes" id="UP000036338">
    <property type="component" value="Unassembled WGS sequence"/>
</dbReference>
<dbReference type="InterPro" id="IPR003594">
    <property type="entry name" value="HATPase_dom"/>
</dbReference>
<keyword evidence="12" id="KW-0418">Kinase</keyword>
<dbReference type="PANTHER" id="PTHR43065">
    <property type="entry name" value="SENSOR HISTIDINE KINASE"/>
    <property type="match status" value="1"/>
</dbReference>
<feature type="transmembrane region" description="Helical" evidence="10">
    <location>
        <begin position="138"/>
        <end position="165"/>
    </location>
</feature>
<evidence type="ECO:0000256" key="4">
    <source>
        <dbReference type="ARBA" id="ARBA00022475"/>
    </source>
</evidence>
<protein>
    <recommendedName>
        <fullName evidence="3">histidine kinase</fullName>
        <ecNumber evidence="3">2.7.13.3</ecNumber>
    </recommendedName>
</protein>
<feature type="transmembrane region" description="Helical" evidence="10">
    <location>
        <begin position="79"/>
        <end position="99"/>
    </location>
</feature>
<gene>
    <name evidence="12" type="ORF">VL15_20770</name>
</gene>
<feature type="region of interest" description="Disordered" evidence="9">
    <location>
        <begin position="553"/>
        <end position="573"/>
    </location>
</feature>
<comment type="catalytic activity">
    <reaction evidence="1">
        <text>ATP + protein L-histidine = ADP + protein N-phospho-L-histidine.</text>
        <dbReference type="EC" id="2.7.13.3"/>
    </reaction>
</comment>
<feature type="transmembrane region" description="Helical" evidence="10">
    <location>
        <begin position="20"/>
        <end position="42"/>
    </location>
</feature>
<feature type="transmembrane region" description="Helical" evidence="10">
    <location>
        <begin position="105"/>
        <end position="126"/>
    </location>
</feature>
<dbReference type="InterPro" id="IPR036097">
    <property type="entry name" value="HisK_dim/P_sf"/>
</dbReference>
<feature type="domain" description="Histidine kinase" evidence="11">
    <location>
        <begin position="330"/>
        <end position="553"/>
    </location>
</feature>